<comment type="caution">
    <text evidence="1">The sequence shown here is derived from an EMBL/GenBank/DDBJ whole genome shotgun (WGS) entry which is preliminary data.</text>
</comment>
<dbReference type="AlphaFoldDB" id="A0A855XI86"/>
<accession>A0A855XI86</accession>
<name>A0A855XI86_LIMRT</name>
<protein>
    <submittedName>
        <fullName evidence="1">Uncharacterized protein</fullName>
    </submittedName>
</protein>
<dbReference type="RefSeq" id="WP_109883581.1">
    <property type="nucleotide sequence ID" value="NZ_QGHP01000142.1"/>
</dbReference>
<dbReference type="Proteomes" id="UP000245980">
    <property type="component" value="Unassembled WGS sequence"/>
</dbReference>
<sequence>MQTVRKERIILKKLIKFSNNGKQIVSFDELGIKDKFYLNELASKGLVTIVGTKQDDEGYYTECNHLAITDEGKHYFEKRFEINKEVIFKSFWLPIGVAFVTSLLTNGVLYGIKLWLK</sequence>
<evidence type="ECO:0000313" key="2">
    <source>
        <dbReference type="Proteomes" id="UP000245980"/>
    </source>
</evidence>
<proteinExistence type="predicted"/>
<dbReference type="EMBL" id="QGHT01000085">
    <property type="protein sequence ID" value="PWT39429.1"/>
    <property type="molecule type" value="Genomic_DNA"/>
</dbReference>
<organism evidence="1 2">
    <name type="scientific">Limosilactobacillus reuteri</name>
    <name type="common">Lactobacillus reuteri</name>
    <dbReference type="NCBI Taxonomy" id="1598"/>
    <lineage>
        <taxon>Bacteria</taxon>
        <taxon>Bacillati</taxon>
        <taxon>Bacillota</taxon>
        <taxon>Bacilli</taxon>
        <taxon>Lactobacillales</taxon>
        <taxon>Lactobacillaceae</taxon>
        <taxon>Limosilactobacillus</taxon>
    </lineage>
</organism>
<gene>
    <name evidence="1" type="ORF">DKZ22_10955</name>
</gene>
<evidence type="ECO:0000313" key="1">
    <source>
        <dbReference type="EMBL" id="PWT39429.1"/>
    </source>
</evidence>
<reference evidence="1 2" key="1">
    <citation type="journal article" date="2018" name="Front. Microbiol.">
        <title>Comparative Genomics of the Herbivore Gut Symbiont Lactobacillus reuteri Reveals Genetic Diversity and Lifestyle Adaptation.</title>
        <authorList>
            <person name="Zhao J."/>
        </authorList>
    </citation>
    <scope>NUCLEOTIDE SEQUENCE [LARGE SCALE GENOMIC DNA]</scope>
    <source>
        <strain evidence="1 2">LR10</strain>
    </source>
</reference>